<gene>
    <name evidence="4" type="ORF">GCM10011487_48290</name>
</gene>
<reference evidence="5" key="1">
    <citation type="submission" date="2020-01" db="EMBL/GenBank/DDBJ databases">
        <title>'Steroidobacter agaridevorans' sp. nov., agar-degrading bacteria isolated from rhizosphere soils.</title>
        <authorList>
            <person name="Ikenaga M."/>
            <person name="Kataoka M."/>
            <person name="Murouchi A."/>
            <person name="Katsuragi S."/>
            <person name="Sakai M."/>
        </authorList>
    </citation>
    <scope>NUCLEOTIDE SEQUENCE [LARGE SCALE GENOMIC DNA]</scope>
    <source>
        <strain evidence="5">YU21-B</strain>
    </source>
</reference>
<dbReference type="AlphaFoldDB" id="A0A829YI26"/>
<protein>
    <submittedName>
        <fullName evidence="4">ADP-ribose pyrophosphatase</fullName>
    </submittedName>
</protein>
<comment type="caution">
    <text evidence="4">The sequence shown here is derived from an EMBL/GenBank/DDBJ whole genome shotgun (WGS) entry which is preliminary data.</text>
</comment>
<dbReference type="RefSeq" id="WP_161814471.1">
    <property type="nucleotide sequence ID" value="NZ_BLJN01000005.1"/>
</dbReference>
<dbReference type="InterPro" id="IPR015797">
    <property type="entry name" value="NUDIX_hydrolase-like_dom_sf"/>
</dbReference>
<sequence>MSSNIAVIVGRFQILQRGHGTLLQAALGIAPKVLIVIGSAFRARDAHNPFTWEERKQQFEAVLTPEQRQRVEFLPVRDYYDDQRWGDAVRAGVERVAGRAAGVTLVGFKKDRTSSYLDCFPGWAVQEVEPEVDINASDLRRIYFETDNIAAALTVIGNYVEPGVRDYLQAWAQLPAYRQCQTEHRAVVEYRAKYTAPFYMTADAVVTTQQHVLLIKRGGTIGHGLWALPGGFVDPWERFYPAAVRELGEETGYKPHAAQLRNALKASAVFDHPARSPRGRIITNAFHFDLEDADFPDVQGSDDAKLAKWVAIAQLPSLESQLFEDHACILDRFLGLYPAP</sequence>
<dbReference type="PROSITE" id="PS00893">
    <property type="entry name" value="NUDIX_BOX"/>
    <property type="match status" value="1"/>
</dbReference>
<organism evidence="4 5">
    <name type="scientific">Steroidobacter agaridevorans</name>
    <dbReference type="NCBI Taxonomy" id="2695856"/>
    <lineage>
        <taxon>Bacteria</taxon>
        <taxon>Pseudomonadati</taxon>
        <taxon>Pseudomonadota</taxon>
        <taxon>Gammaproteobacteria</taxon>
        <taxon>Steroidobacterales</taxon>
        <taxon>Steroidobacteraceae</taxon>
        <taxon>Steroidobacter</taxon>
    </lineage>
</organism>
<proteinExistence type="predicted"/>
<dbReference type="SUPFAM" id="SSF52374">
    <property type="entry name" value="Nucleotidylyl transferase"/>
    <property type="match status" value="1"/>
</dbReference>
<dbReference type="Gene3D" id="3.40.50.620">
    <property type="entry name" value="HUPs"/>
    <property type="match status" value="1"/>
</dbReference>
<dbReference type="PANTHER" id="PTHR21342">
    <property type="entry name" value="PHOSPHOPANTETHEINE ADENYLYLTRANSFERASE"/>
    <property type="match status" value="1"/>
</dbReference>
<dbReference type="Pfam" id="PF00293">
    <property type="entry name" value="NUDIX"/>
    <property type="match status" value="1"/>
</dbReference>
<dbReference type="EMBL" id="BLJN01000005">
    <property type="protein sequence ID" value="GFE82829.1"/>
    <property type="molecule type" value="Genomic_DNA"/>
</dbReference>
<keyword evidence="2" id="KW-0378">Hydrolase</keyword>
<comment type="cofactor">
    <cofactor evidence="1">
        <name>Mg(2+)</name>
        <dbReference type="ChEBI" id="CHEBI:18420"/>
    </cofactor>
</comment>
<accession>A0A829YI26</accession>
<dbReference type="SUPFAM" id="SSF55811">
    <property type="entry name" value="Nudix"/>
    <property type="match status" value="1"/>
</dbReference>
<dbReference type="GO" id="GO:0016787">
    <property type="term" value="F:hydrolase activity"/>
    <property type="evidence" value="ECO:0007669"/>
    <property type="project" value="UniProtKB-KW"/>
</dbReference>
<evidence type="ECO:0000256" key="2">
    <source>
        <dbReference type="ARBA" id="ARBA00022801"/>
    </source>
</evidence>
<evidence type="ECO:0000313" key="5">
    <source>
        <dbReference type="Proteomes" id="UP000445000"/>
    </source>
</evidence>
<dbReference type="Proteomes" id="UP000445000">
    <property type="component" value="Unassembled WGS sequence"/>
</dbReference>
<feature type="domain" description="Nudix hydrolase" evidence="3">
    <location>
        <begin position="197"/>
        <end position="333"/>
    </location>
</feature>
<dbReference type="CDD" id="cd18873">
    <property type="entry name" value="NUDIX_NadM_like"/>
    <property type="match status" value="1"/>
</dbReference>
<dbReference type="InterPro" id="IPR000086">
    <property type="entry name" value="NUDIX_hydrolase_dom"/>
</dbReference>
<keyword evidence="5" id="KW-1185">Reference proteome</keyword>
<name>A0A829YI26_9GAMM</name>
<dbReference type="PANTHER" id="PTHR21342:SF0">
    <property type="entry name" value="BIFUNCTIONAL NMN ADENYLYLTRANSFERASE_NUDIX HYDROLASE"/>
    <property type="match status" value="1"/>
</dbReference>
<evidence type="ECO:0000256" key="1">
    <source>
        <dbReference type="ARBA" id="ARBA00001946"/>
    </source>
</evidence>
<dbReference type="InterPro" id="IPR020084">
    <property type="entry name" value="NUDIX_hydrolase_CS"/>
</dbReference>
<dbReference type="InterPro" id="IPR014729">
    <property type="entry name" value="Rossmann-like_a/b/a_fold"/>
</dbReference>
<evidence type="ECO:0000313" key="4">
    <source>
        <dbReference type="EMBL" id="GFE82829.1"/>
    </source>
</evidence>
<dbReference type="Gene3D" id="3.90.79.10">
    <property type="entry name" value="Nucleoside Triphosphate Pyrophosphohydrolase"/>
    <property type="match status" value="1"/>
</dbReference>
<dbReference type="PROSITE" id="PS51462">
    <property type="entry name" value="NUDIX"/>
    <property type="match status" value="1"/>
</dbReference>
<evidence type="ECO:0000259" key="3">
    <source>
        <dbReference type="PROSITE" id="PS51462"/>
    </source>
</evidence>